<comment type="similarity">
    <text evidence="1 4">Belongs to the heat shock protein 70 family.</text>
</comment>
<dbReference type="GO" id="GO:0140662">
    <property type="term" value="F:ATP-dependent protein folding chaperone"/>
    <property type="evidence" value="ECO:0007669"/>
    <property type="project" value="InterPro"/>
</dbReference>
<dbReference type="EMBL" id="CP029077">
    <property type="protein sequence ID" value="QED23762.1"/>
    <property type="molecule type" value="Genomic_DNA"/>
</dbReference>
<dbReference type="OrthoDB" id="9766019at2"/>
<dbReference type="InterPro" id="IPR029048">
    <property type="entry name" value="HSP70_C_sf"/>
</dbReference>
<protein>
    <submittedName>
        <fullName evidence="6">Chaperone protein HscA</fullName>
    </submittedName>
</protein>
<keyword evidence="7" id="KW-1185">Reference proteome</keyword>
<name>A0A5B8XEL7_9RICK</name>
<dbReference type="InterPro" id="IPR029047">
    <property type="entry name" value="HSP70_peptide-bd_sf"/>
</dbReference>
<dbReference type="Gene3D" id="3.30.420.40">
    <property type="match status" value="2"/>
</dbReference>
<dbReference type="PROSITE" id="PS00297">
    <property type="entry name" value="HSP70_1"/>
    <property type="match status" value="1"/>
</dbReference>
<dbReference type="Pfam" id="PF00012">
    <property type="entry name" value="HSP70"/>
    <property type="match status" value="2"/>
</dbReference>
<dbReference type="SUPFAM" id="SSF53067">
    <property type="entry name" value="Actin-like ATPase domain"/>
    <property type="match status" value="1"/>
</dbReference>
<dbReference type="PROSITE" id="PS00329">
    <property type="entry name" value="HSP70_2"/>
    <property type="match status" value="1"/>
</dbReference>
<evidence type="ECO:0000256" key="4">
    <source>
        <dbReference type="RuleBase" id="RU003322"/>
    </source>
</evidence>
<sequence>MQIEEPIRGNVQMDSEKSKVNIGIDLGTTNCVVSYILDGKAITIEDEGSDLIPSCVAFSKNGDILVGKKALLAGDDYIVIKSAKRHIADSNFEGYNVFGKVYNSTQISAFILSYLKDLAIKNISDEIGLCTITVPASYDDNQRNEVKIAAKIAGLEVKRIINEPTAAALAYGLDNGAEGIYGVYDLGGGTFDVSILRMQKGIFRVISTSGDGNLGGDDIDNLLAKELSITQKKARQIKEFLTYNEEFSENADLKVNRKKLEILSKEIIEKTIKVMVSAIESAKIDKKAINGFILVGGASRMPIIKEKIAEMLSCEIFQNLDPDKIVGIGAAISAAGRKSGSNTILLDVCPLSLGLETLGGVVEKIIYRNTPIPCSATQEFTTSHDEQTGIILNIVQGEREFAKDCRSLGVITLKNIPKMAAGMAKISVKFEIDADGILSVSAKEDGKDNAIDVEICPSYGLDYKEMSDMLISAIENAKSDMLAKLLTQTIENAKISINTIEKAINEDGNLISSDEIEKIEAEIEKLEHEFKTDDRDKITTQLEILEKTALEFMEKRTDKYLAKAVVGTKV</sequence>
<proteinExistence type="inferred from homology"/>
<dbReference type="Proteomes" id="UP000321934">
    <property type="component" value="Chromosome"/>
</dbReference>
<dbReference type="PANTHER" id="PTHR19375">
    <property type="entry name" value="HEAT SHOCK PROTEIN 70KDA"/>
    <property type="match status" value="1"/>
</dbReference>
<dbReference type="RefSeq" id="WP_146821108.1">
    <property type="nucleotide sequence ID" value="NZ_CP029077.1"/>
</dbReference>
<dbReference type="AlphaFoldDB" id="A0A5B8XEL7"/>
<dbReference type="GO" id="GO:0005524">
    <property type="term" value="F:ATP binding"/>
    <property type="evidence" value="ECO:0007669"/>
    <property type="project" value="UniProtKB-KW"/>
</dbReference>
<dbReference type="SUPFAM" id="SSF100920">
    <property type="entry name" value="Heat shock protein 70kD (HSP70), peptide-binding domain"/>
    <property type="match status" value="1"/>
</dbReference>
<organism evidence="6 7">
    <name type="scientific">Candidatus Deianiraea vastatrix</name>
    <dbReference type="NCBI Taxonomy" id="2163644"/>
    <lineage>
        <taxon>Bacteria</taxon>
        <taxon>Pseudomonadati</taxon>
        <taxon>Pseudomonadota</taxon>
        <taxon>Alphaproteobacteria</taxon>
        <taxon>Rickettsiales</taxon>
        <taxon>Candidatus Deianiraeaceae</taxon>
        <taxon>Candidatus Deianiraea</taxon>
    </lineage>
</organism>
<dbReference type="InterPro" id="IPR018181">
    <property type="entry name" value="Heat_shock_70_CS"/>
</dbReference>
<evidence type="ECO:0000313" key="6">
    <source>
        <dbReference type="EMBL" id="QED23762.1"/>
    </source>
</evidence>
<evidence type="ECO:0000313" key="7">
    <source>
        <dbReference type="Proteomes" id="UP000321934"/>
    </source>
</evidence>
<evidence type="ECO:0000256" key="2">
    <source>
        <dbReference type="ARBA" id="ARBA00022741"/>
    </source>
</evidence>
<evidence type="ECO:0000256" key="5">
    <source>
        <dbReference type="SAM" id="Coils"/>
    </source>
</evidence>
<keyword evidence="5" id="KW-0175">Coiled coil</keyword>
<dbReference type="InterPro" id="IPR013126">
    <property type="entry name" value="Hsp_70_fam"/>
</dbReference>
<dbReference type="Gene3D" id="3.90.640.10">
    <property type="entry name" value="Actin, Chain A, domain 4"/>
    <property type="match status" value="1"/>
</dbReference>
<evidence type="ECO:0000256" key="3">
    <source>
        <dbReference type="ARBA" id="ARBA00022840"/>
    </source>
</evidence>
<keyword evidence="2 4" id="KW-0547">Nucleotide-binding</keyword>
<accession>A0A5B8XEL7</accession>
<dbReference type="Gene3D" id="2.60.34.10">
    <property type="entry name" value="Substrate Binding Domain Of DNAk, Chain A, domain 1"/>
    <property type="match status" value="1"/>
</dbReference>
<dbReference type="InterPro" id="IPR043129">
    <property type="entry name" value="ATPase_NBD"/>
</dbReference>
<reference evidence="6 7" key="1">
    <citation type="journal article" date="2019" name="ISME J.">
        <title>Deianiraea, an extracellular bacterium associated with the ciliate Paramecium, suggests an alternative scenario for the evolution of Rickettsiales.</title>
        <authorList>
            <person name="Castelli M."/>
            <person name="Sabaneyeva E."/>
            <person name="Lanzoni O."/>
            <person name="Lebedeva N."/>
            <person name="Floriano A.M."/>
            <person name="Gaiarsa S."/>
            <person name="Benken K."/>
            <person name="Modeo L."/>
            <person name="Bandi C."/>
            <person name="Potekhin A."/>
            <person name="Sassera D."/>
            <person name="Petroni G."/>
        </authorList>
    </citation>
    <scope>NUCLEOTIDE SEQUENCE [LARGE SCALE GENOMIC DNA]</scope>
    <source>
        <strain evidence="6">CyL4-1</strain>
    </source>
</reference>
<keyword evidence="3 4" id="KW-0067">ATP-binding</keyword>
<dbReference type="SUPFAM" id="SSF100934">
    <property type="entry name" value="Heat shock protein 70kD (HSP70), C-terminal subdomain"/>
    <property type="match status" value="1"/>
</dbReference>
<evidence type="ECO:0000256" key="1">
    <source>
        <dbReference type="ARBA" id="ARBA00007381"/>
    </source>
</evidence>
<dbReference type="Gene3D" id="1.20.1270.10">
    <property type="match status" value="1"/>
</dbReference>
<feature type="coiled-coil region" evidence="5">
    <location>
        <begin position="509"/>
        <end position="536"/>
    </location>
</feature>
<dbReference type="PRINTS" id="PR00301">
    <property type="entry name" value="HEATSHOCK70"/>
</dbReference>
<gene>
    <name evidence="6" type="ORF">Deia_00978</name>
</gene>